<evidence type="ECO:0000313" key="2">
    <source>
        <dbReference type="Proteomes" id="UP001281147"/>
    </source>
</evidence>
<sequence>MAPYAPTTPSRKTHTSSHPSSKLEDSPFSDYFTDDGRSSNEHAYHAPSPETQQLLVRLSRLQSSLMRGERENEQQTIDMLARKVGEMEEQLSSVHAQTRLPAELEDSGLFMEDEDEDEEQVKDETPSATSVATAQRYEGSSDGAERVDSVVIAENQRAESDYLYLEAQKILENVTVLHKRQDELKNLIDQYQSTQETSDREHEILKTSNETLKTENEALRSDLGFDQTELLWLRLQFKALGVEVQVSDVAALQLEDYAPGIKGDIQQVKRERIRDEMERWDCDWVDVYARMGKRRRKYGILGPHEDQDGSVEDSGEAQWQLKVVKGGEGNRVQSITITRLDEEGRPFGCEGAESIGEDEEEAKEQLAMTAQLQTVETTPVVIPPMDEISRPERLTLSSDLEVVETTPFEPAQTTQTEEAKEQLSMIAQLQTVETTPIPIPIEEGPPKPEQLTLAAHLEAVDTTPCEAAETYTHNSTQTEATYSWLFDDEEGHADPDKGEDYCAITTSEEDNFSDDGTEVGDDEDASSLGYPLKTAWQELWHGLANLAGMGKEDE</sequence>
<dbReference type="Proteomes" id="UP001281147">
    <property type="component" value="Unassembled WGS sequence"/>
</dbReference>
<proteinExistence type="predicted"/>
<name>A0ACC3M8Z9_9PEZI</name>
<dbReference type="EMBL" id="JAUTXU010000460">
    <property type="protein sequence ID" value="KAK3680387.1"/>
    <property type="molecule type" value="Genomic_DNA"/>
</dbReference>
<gene>
    <name evidence="1" type="ORF">LTR37_021264</name>
</gene>
<protein>
    <submittedName>
        <fullName evidence="1">Uncharacterized protein</fullName>
    </submittedName>
</protein>
<comment type="caution">
    <text evidence="1">The sequence shown here is derived from an EMBL/GenBank/DDBJ whole genome shotgun (WGS) entry which is preliminary data.</text>
</comment>
<reference evidence="1" key="1">
    <citation type="submission" date="2023-07" db="EMBL/GenBank/DDBJ databases">
        <title>Black Yeasts Isolated from many extreme environments.</title>
        <authorList>
            <person name="Coleine C."/>
            <person name="Stajich J.E."/>
            <person name="Selbmann L."/>
        </authorList>
    </citation>
    <scope>NUCLEOTIDE SEQUENCE</scope>
    <source>
        <strain evidence="1">CCFEE 5714</strain>
    </source>
</reference>
<accession>A0ACC3M8Z9</accession>
<organism evidence="1 2">
    <name type="scientific">Vermiconidia calcicola</name>
    <dbReference type="NCBI Taxonomy" id="1690605"/>
    <lineage>
        <taxon>Eukaryota</taxon>
        <taxon>Fungi</taxon>
        <taxon>Dikarya</taxon>
        <taxon>Ascomycota</taxon>
        <taxon>Pezizomycotina</taxon>
        <taxon>Dothideomycetes</taxon>
        <taxon>Dothideomycetidae</taxon>
        <taxon>Mycosphaerellales</taxon>
        <taxon>Extremaceae</taxon>
        <taxon>Vermiconidia</taxon>
    </lineage>
</organism>
<evidence type="ECO:0000313" key="1">
    <source>
        <dbReference type="EMBL" id="KAK3680387.1"/>
    </source>
</evidence>
<keyword evidence="2" id="KW-1185">Reference proteome</keyword>